<gene>
    <name evidence="3" type="ordered locus">PPA1024</name>
</gene>
<feature type="transmembrane region" description="Helical" evidence="2">
    <location>
        <begin position="100"/>
        <end position="121"/>
    </location>
</feature>
<dbReference type="HOGENOM" id="CLU_139153_0_0_11"/>
<protein>
    <submittedName>
        <fullName evidence="3">Uncharacterized protein</fullName>
    </submittedName>
</protein>
<name>Q6A8Z0_CUTAK</name>
<keyword evidence="2" id="KW-0812">Transmembrane</keyword>
<dbReference type="KEGG" id="pac:PPA1024"/>
<keyword evidence="2" id="KW-1133">Transmembrane helix</keyword>
<dbReference type="AlphaFoldDB" id="Q6A8Z0"/>
<keyword evidence="2" id="KW-0472">Membrane</keyword>
<evidence type="ECO:0000313" key="4">
    <source>
        <dbReference type="Proteomes" id="UP000000603"/>
    </source>
</evidence>
<dbReference type="EMBL" id="AE017283">
    <property type="protein sequence ID" value="AAT82776.1"/>
    <property type="molecule type" value="Genomic_DNA"/>
</dbReference>
<evidence type="ECO:0000256" key="1">
    <source>
        <dbReference type="SAM" id="MobiDB-lite"/>
    </source>
</evidence>
<accession>Q6A8Z0</accession>
<reference evidence="3 4" key="1">
    <citation type="journal article" date="2004" name="Science">
        <title>The complete genome sequence of Propionibacterium acnes, a commensal of human skin.</title>
        <authorList>
            <person name="Bruggemann H."/>
            <person name="Henne A."/>
            <person name="Hoster F."/>
            <person name="Liesegang H."/>
            <person name="Wiezer A."/>
            <person name="Strittmatter A."/>
            <person name="Hujer S."/>
            <person name="Durre P."/>
            <person name="Gottschalk G."/>
        </authorList>
    </citation>
    <scope>NUCLEOTIDE SEQUENCE [LARGE SCALE GENOMIC DNA]</scope>
    <source>
        <strain evidence="4">DSM 16379 / KPA171202</strain>
    </source>
</reference>
<dbReference type="Proteomes" id="UP000000603">
    <property type="component" value="Chromosome"/>
</dbReference>
<organism evidence="3 4">
    <name type="scientific">Cutibacterium acnes (strain DSM 16379 / KPA171202)</name>
    <name type="common">Propionibacterium acnes</name>
    <dbReference type="NCBI Taxonomy" id="267747"/>
    <lineage>
        <taxon>Bacteria</taxon>
        <taxon>Bacillati</taxon>
        <taxon>Actinomycetota</taxon>
        <taxon>Actinomycetes</taxon>
        <taxon>Propionibacteriales</taxon>
        <taxon>Propionibacteriaceae</taxon>
        <taxon>Cutibacterium</taxon>
    </lineage>
</organism>
<dbReference type="EnsemblBacteria" id="AAT82776">
    <property type="protein sequence ID" value="AAT82776"/>
    <property type="gene ID" value="PPA1024"/>
</dbReference>
<sequence length="157" mass="16733">MSVRGNVIDDTGGPLAAGPSPGYLPGPLTGADGSRRQRGDPMSAQTYEWYIETTSSRRGDLVVGPWQDKLAEPVVVIDRRELMAGRPSATARRKSLHNRFWDAAVLATIAVVIVGVILALGRLGQMWQGDPASGHEDHMGVVQVDAHQPGAPSDARS</sequence>
<evidence type="ECO:0000313" key="3">
    <source>
        <dbReference type="EMBL" id="AAT82776.1"/>
    </source>
</evidence>
<evidence type="ECO:0000256" key="2">
    <source>
        <dbReference type="SAM" id="Phobius"/>
    </source>
</evidence>
<proteinExistence type="predicted"/>
<feature type="region of interest" description="Disordered" evidence="1">
    <location>
        <begin position="1"/>
        <end position="40"/>
    </location>
</feature>